<feature type="transmembrane region" description="Helical" evidence="14">
    <location>
        <begin position="475"/>
        <end position="494"/>
    </location>
</feature>
<dbReference type="EMBL" id="CP039348">
    <property type="protein sequence ID" value="QCD91860.1"/>
    <property type="molecule type" value="Genomic_DNA"/>
</dbReference>
<dbReference type="Pfam" id="PF00654">
    <property type="entry name" value="Voltage_CLC"/>
    <property type="match status" value="1"/>
</dbReference>
<dbReference type="Gene3D" id="3.10.580.10">
    <property type="entry name" value="CBS-domain"/>
    <property type="match status" value="1"/>
</dbReference>
<evidence type="ECO:0000256" key="8">
    <source>
        <dbReference type="ARBA" id="ARBA00023065"/>
    </source>
</evidence>
<dbReference type="InterPro" id="IPR014743">
    <property type="entry name" value="Cl-channel_core"/>
</dbReference>
<keyword evidence="6" id="KW-0407">Ion channel</keyword>
<keyword evidence="5" id="KW-0677">Repeat</keyword>
<evidence type="ECO:0000313" key="16">
    <source>
        <dbReference type="EMBL" id="QCD91860.1"/>
    </source>
</evidence>
<evidence type="ECO:0000256" key="9">
    <source>
        <dbReference type="ARBA" id="ARBA00023122"/>
    </source>
</evidence>
<dbReference type="Proteomes" id="UP000501690">
    <property type="component" value="Linkage Group LG4"/>
</dbReference>
<dbReference type="Pfam" id="PF00571">
    <property type="entry name" value="CBS"/>
    <property type="match status" value="1"/>
</dbReference>
<dbReference type="InterPro" id="IPR000644">
    <property type="entry name" value="CBS_dom"/>
</dbReference>
<gene>
    <name evidence="16" type="ORF">DEO72_LG4g2829</name>
</gene>
<dbReference type="OrthoDB" id="428525at2759"/>
<feature type="transmembrane region" description="Helical" evidence="14">
    <location>
        <begin position="268"/>
        <end position="287"/>
    </location>
</feature>
<dbReference type="GO" id="GO:0005247">
    <property type="term" value="F:voltage-gated chloride channel activity"/>
    <property type="evidence" value="ECO:0007669"/>
    <property type="project" value="InterPro"/>
</dbReference>
<dbReference type="SUPFAM" id="SSF54631">
    <property type="entry name" value="CBS-domain pair"/>
    <property type="match status" value="1"/>
</dbReference>
<comment type="caution">
    <text evidence="14">Lacks conserved residue(s) required for the propagation of feature annotation.</text>
</comment>
<proteinExistence type="inferred from homology"/>
<evidence type="ECO:0000256" key="14">
    <source>
        <dbReference type="RuleBase" id="RU361221"/>
    </source>
</evidence>
<evidence type="ECO:0000256" key="3">
    <source>
        <dbReference type="ARBA" id="ARBA00022448"/>
    </source>
</evidence>
<dbReference type="CDD" id="cd03685">
    <property type="entry name" value="ClC_6_like"/>
    <property type="match status" value="1"/>
</dbReference>
<evidence type="ECO:0000256" key="1">
    <source>
        <dbReference type="ARBA" id="ARBA00004141"/>
    </source>
</evidence>
<evidence type="ECO:0000256" key="12">
    <source>
        <dbReference type="ARBA" id="ARBA00023214"/>
    </source>
</evidence>
<evidence type="ECO:0000256" key="2">
    <source>
        <dbReference type="ARBA" id="ARBA00009476"/>
    </source>
</evidence>
<dbReference type="PANTHER" id="PTHR11689">
    <property type="entry name" value="CHLORIDE CHANNEL PROTEIN CLC FAMILY MEMBER"/>
    <property type="match status" value="1"/>
</dbReference>
<dbReference type="InterPro" id="IPR001807">
    <property type="entry name" value="ClC"/>
</dbReference>
<evidence type="ECO:0000256" key="5">
    <source>
        <dbReference type="ARBA" id="ARBA00022737"/>
    </source>
</evidence>
<dbReference type="SMART" id="SM00116">
    <property type="entry name" value="CBS"/>
    <property type="match status" value="2"/>
</dbReference>
<dbReference type="FunFam" id="3.10.580.10:FF:000087">
    <property type="entry name" value="Chloride channel protein"/>
    <property type="match status" value="1"/>
</dbReference>
<name>A0A4D6LTQ7_VIGUN</name>
<evidence type="ECO:0000313" key="17">
    <source>
        <dbReference type="Proteomes" id="UP000501690"/>
    </source>
</evidence>
<keyword evidence="3 14" id="KW-0813">Transport</keyword>
<feature type="transmembrane region" description="Helical" evidence="14">
    <location>
        <begin position="506"/>
        <end position="531"/>
    </location>
</feature>
<sequence length="801" mass="88165">MLANHLQSGIETARLVWSRIPNSDESQLLDDAVGLIKKNDGGGVESLDYEVIENFAYREEQAQRGKLYVSYLLVVKWFFALLIGICTGLAAVFINIAVENFAGWKFSATFDIIQKSYIAGFFVYVLFNLALVYSSVYIVTQFAPAAAGSGIPEIKGYLNGVDTHGILLFRTLVGKIFGSIGSVGGGLALGKEGPLVHTGACIASLLGQGGSTKYHINSRWLQVFRSDRDRRDLVTCGCAAGVAAAFRAPVGGVLFALEEVTSWWRSQLMWRVFFTSAVVAVVVRAAMGWCKSGKCGHFGSGGFIIWDISDGQEDYSFAELFPMAVIGVIGGLLGALFNQLTLYITTWRRNHLHMKGNRVKIIEACLVSILTSAISFGLPLLRKCTPCPESDPASGIECPRPPGMYGNYVNFYCSKDNEYNDLATIFFNTQDDAIRNLFSAKTINEYSSQSLLTFLVMFYALAVVTFGTAVPAGQFVPGIMIGSTYGRLVGMFVVKYYRKLNIEEGTYALLGAASFLGGSMRMTVSLCVIMVEISNNLKFLPLIMLVLLISKAVGDAFNEGIYEEQAQLRGIPLLESRPKYEMRNMTAKEACGSGRVVSFPRVVKVSDVVSILRSNKHNGFPVIDHTRSGEPLVIGLVLRSHLLVILQSKVDFQHSPLPSDSRGGARSIRHDSGEFAKPVSSKGICIDDIHLSSDDLEMYIDLAPFLNPSPYIVPEDMSLTKVYNLFRQLGLRHLFVVPRPSRVLGLITRKDLLIEDNKNVNTLELQSTSVRIGHQYKRLTTRNTDVERPLLNGLLQNQIPD</sequence>
<feature type="transmembrane region" description="Helical" evidence="14">
    <location>
        <begin position="233"/>
        <end position="256"/>
    </location>
</feature>
<organism evidence="16 17">
    <name type="scientific">Vigna unguiculata</name>
    <name type="common">Cowpea</name>
    <dbReference type="NCBI Taxonomy" id="3917"/>
    <lineage>
        <taxon>Eukaryota</taxon>
        <taxon>Viridiplantae</taxon>
        <taxon>Streptophyta</taxon>
        <taxon>Embryophyta</taxon>
        <taxon>Tracheophyta</taxon>
        <taxon>Spermatophyta</taxon>
        <taxon>Magnoliopsida</taxon>
        <taxon>eudicotyledons</taxon>
        <taxon>Gunneridae</taxon>
        <taxon>Pentapetalae</taxon>
        <taxon>rosids</taxon>
        <taxon>fabids</taxon>
        <taxon>Fabales</taxon>
        <taxon>Fabaceae</taxon>
        <taxon>Papilionoideae</taxon>
        <taxon>50 kb inversion clade</taxon>
        <taxon>NPAAA clade</taxon>
        <taxon>indigoferoid/millettioid clade</taxon>
        <taxon>Phaseoleae</taxon>
        <taxon>Vigna</taxon>
    </lineage>
</organism>
<keyword evidence="6" id="KW-0851">Voltage-gated channel</keyword>
<keyword evidence="11" id="KW-0869">Chloride channel</keyword>
<dbReference type="FunFam" id="1.10.3080.10:FF:000004">
    <property type="entry name" value="Chloride channel ClC3"/>
    <property type="match status" value="1"/>
</dbReference>
<dbReference type="Gene3D" id="1.10.3080.10">
    <property type="entry name" value="Clc chloride channel"/>
    <property type="match status" value="1"/>
</dbReference>
<feature type="domain" description="CBS" evidence="15">
    <location>
        <begin position="706"/>
        <end position="763"/>
    </location>
</feature>
<keyword evidence="17" id="KW-1185">Reference proteome</keyword>
<dbReference type="InterPro" id="IPR002251">
    <property type="entry name" value="Cl_channel_pln"/>
</dbReference>
<dbReference type="InterPro" id="IPR046342">
    <property type="entry name" value="CBS_dom_sf"/>
</dbReference>
<dbReference type="AlphaFoldDB" id="A0A4D6LTQ7"/>
<dbReference type="PROSITE" id="PS51371">
    <property type="entry name" value="CBS"/>
    <property type="match status" value="1"/>
</dbReference>
<keyword evidence="8 14" id="KW-0406">Ion transport</keyword>
<comment type="subcellular location">
    <subcellularLocation>
        <location evidence="1 14">Membrane</location>
        <topology evidence="1 14">Multi-pass membrane protein</topology>
    </subcellularLocation>
</comment>
<evidence type="ECO:0000256" key="4">
    <source>
        <dbReference type="ARBA" id="ARBA00022692"/>
    </source>
</evidence>
<keyword evidence="12 14" id="KW-0868">Chloride</keyword>
<evidence type="ECO:0000259" key="15">
    <source>
        <dbReference type="PROSITE" id="PS51371"/>
    </source>
</evidence>
<dbReference type="InterPro" id="IPR051280">
    <property type="entry name" value="Cl-channel/antiporter"/>
</dbReference>
<dbReference type="PANTHER" id="PTHR11689:SF136">
    <property type="entry name" value="H(+)_CL(-) EXCHANGE TRANSPORTER 7"/>
    <property type="match status" value="1"/>
</dbReference>
<protein>
    <recommendedName>
        <fullName evidence="14">Chloride channel protein</fullName>
    </recommendedName>
</protein>
<feature type="transmembrane region" description="Helical" evidence="14">
    <location>
        <begin position="117"/>
        <end position="139"/>
    </location>
</feature>
<dbReference type="CDD" id="cd04591">
    <property type="entry name" value="CBS_pair_voltage-gated_CLC_euk_bac"/>
    <property type="match status" value="1"/>
</dbReference>
<dbReference type="Gramene" id="Vigun02g196500.1.v1.2">
    <property type="protein sequence ID" value="Vigun02g196500.1.v1.2"/>
    <property type="gene ID" value="Vigun02g196500.v1.2"/>
</dbReference>
<accession>A0A4D6LTQ7</accession>
<dbReference type="PRINTS" id="PR01120">
    <property type="entry name" value="CLCHANNELPLT"/>
</dbReference>
<evidence type="ECO:0000256" key="11">
    <source>
        <dbReference type="ARBA" id="ARBA00023173"/>
    </source>
</evidence>
<evidence type="ECO:0000256" key="10">
    <source>
        <dbReference type="ARBA" id="ARBA00023136"/>
    </source>
</evidence>
<feature type="transmembrane region" description="Helical" evidence="14">
    <location>
        <begin position="320"/>
        <end position="341"/>
    </location>
</feature>
<keyword evidence="9 13" id="KW-0129">CBS domain</keyword>
<evidence type="ECO:0000256" key="7">
    <source>
        <dbReference type="ARBA" id="ARBA00022989"/>
    </source>
</evidence>
<keyword evidence="10 14" id="KW-0472">Membrane</keyword>
<evidence type="ECO:0000256" key="13">
    <source>
        <dbReference type="PROSITE-ProRule" id="PRU00703"/>
    </source>
</evidence>
<keyword evidence="4 14" id="KW-0812">Transmembrane</keyword>
<feature type="transmembrane region" description="Helical" evidence="14">
    <location>
        <begin position="68"/>
        <end position="97"/>
    </location>
</feature>
<reference evidence="16 17" key="1">
    <citation type="submission" date="2019-04" db="EMBL/GenBank/DDBJ databases">
        <title>An improved genome assembly and genetic linkage map for asparagus bean, Vigna unguiculata ssp. sesquipedialis.</title>
        <authorList>
            <person name="Xia Q."/>
            <person name="Zhang R."/>
            <person name="Dong Y."/>
        </authorList>
    </citation>
    <scope>NUCLEOTIDE SEQUENCE [LARGE SCALE GENOMIC DNA]</scope>
    <source>
        <tissue evidence="16">Leaf</tissue>
    </source>
</reference>
<feature type="transmembrane region" description="Helical" evidence="14">
    <location>
        <begin position="451"/>
        <end position="469"/>
    </location>
</feature>
<comment type="similarity">
    <text evidence="2 14">Belongs to the chloride channel (TC 2.A.49) family.</text>
</comment>
<dbReference type="GO" id="GO:0034707">
    <property type="term" value="C:chloride channel complex"/>
    <property type="evidence" value="ECO:0007669"/>
    <property type="project" value="UniProtKB-KW"/>
</dbReference>
<evidence type="ECO:0000256" key="6">
    <source>
        <dbReference type="ARBA" id="ARBA00022882"/>
    </source>
</evidence>
<dbReference type="PRINTS" id="PR00762">
    <property type="entry name" value="CLCHANNEL"/>
</dbReference>
<dbReference type="SUPFAM" id="SSF81340">
    <property type="entry name" value="Clc chloride channel"/>
    <property type="match status" value="1"/>
</dbReference>
<keyword evidence="7 14" id="KW-1133">Transmembrane helix</keyword>